<dbReference type="EMBL" id="CM056810">
    <property type="protein sequence ID" value="KAJ8645906.1"/>
    <property type="molecule type" value="Genomic_DNA"/>
</dbReference>
<keyword evidence="2" id="KW-1185">Reference proteome</keyword>
<evidence type="ECO:0000313" key="1">
    <source>
        <dbReference type="EMBL" id="KAJ8645906.1"/>
    </source>
</evidence>
<evidence type="ECO:0000313" key="2">
    <source>
        <dbReference type="Proteomes" id="UP001234297"/>
    </source>
</evidence>
<gene>
    <name evidence="1" type="ORF">MRB53_007654</name>
</gene>
<organism evidence="1 2">
    <name type="scientific">Persea americana</name>
    <name type="common">Avocado</name>
    <dbReference type="NCBI Taxonomy" id="3435"/>
    <lineage>
        <taxon>Eukaryota</taxon>
        <taxon>Viridiplantae</taxon>
        <taxon>Streptophyta</taxon>
        <taxon>Embryophyta</taxon>
        <taxon>Tracheophyta</taxon>
        <taxon>Spermatophyta</taxon>
        <taxon>Magnoliopsida</taxon>
        <taxon>Magnoliidae</taxon>
        <taxon>Laurales</taxon>
        <taxon>Lauraceae</taxon>
        <taxon>Persea</taxon>
    </lineage>
</organism>
<dbReference type="Proteomes" id="UP001234297">
    <property type="component" value="Chromosome 2"/>
</dbReference>
<proteinExistence type="predicted"/>
<name>A0ACC2MKG5_PERAE</name>
<accession>A0ACC2MKG5</accession>
<protein>
    <submittedName>
        <fullName evidence="1">Uncharacterized protein</fullName>
    </submittedName>
</protein>
<sequence length="105" mass="11882">MVRVGNGSDQESVLGDCNQQGLKLTKDRDDLCYVCGSPWRALSLKCFHGHFLCRELLDELPGKRKHEEASDYTDDSSLDDEDGLEVIMVFIDILSFPYATYLFSV</sequence>
<reference evidence="1 2" key="1">
    <citation type="journal article" date="2022" name="Hortic Res">
        <title>A haplotype resolved chromosomal level avocado genome allows analysis of novel avocado genes.</title>
        <authorList>
            <person name="Nath O."/>
            <person name="Fletcher S.J."/>
            <person name="Hayward A."/>
            <person name="Shaw L.M."/>
            <person name="Masouleh A.K."/>
            <person name="Furtado A."/>
            <person name="Henry R.J."/>
            <person name="Mitter N."/>
        </authorList>
    </citation>
    <scope>NUCLEOTIDE SEQUENCE [LARGE SCALE GENOMIC DNA]</scope>
    <source>
        <strain evidence="2">cv. Hass</strain>
    </source>
</reference>
<comment type="caution">
    <text evidence="1">The sequence shown here is derived from an EMBL/GenBank/DDBJ whole genome shotgun (WGS) entry which is preliminary data.</text>
</comment>